<dbReference type="AlphaFoldDB" id="A0A1N6JGX9"/>
<dbReference type="GO" id="GO:0070681">
    <property type="term" value="P:glutaminyl-tRNAGln biosynthesis via transamidation"/>
    <property type="evidence" value="ECO:0007669"/>
    <property type="project" value="TreeGrafter"/>
</dbReference>
<dbReference type="GO" id="GO:0050567">
    <property type="term" value="F:glutaminyl-tRNA synthase (glutamine-hydrolyzing) activity"/>
    <property type="evidence" value="ECO:0007669"/>
    <property type="project" value="UniProtKB-UniRule"/>
</dbReference>
<evidence type="ECO:0000313" key="3">
    <source>
        <dbReference type="Proteomes" id="UP000185062"/>
    </source>
</evidence>
<dbReference type="PANTHER" id="PTHR15004">
    <property type="entry name" value="GLUTAMYL-TRNA(GLN) AMIDOTRANSFERASE SUBUNIT C, MITOCHONDRIAL"/>
    <property type="match status" value="1"/>
</dbReference>
<organism evidence="2 3">
    <name type="scientific">Nitrosomonas cryotolerans ATCC 49181</name>
    <dbReference type="NCBI Taxonomy" id="1131553"/>
    <lineage>
        <taxon>Bacteria</taxon>
        <taxon>Pseudomonadati</taxon>
        <taxon>Pseudomonadota</taxon>
        <taxon>Betaproteobacteria</taxon>
        <taxon>Nitrosomonadales</taxon>
        <taxon>Nitrosomonadaceae</taxon>
        <taxon>Nitrosomonas</taxon>
    </lineage>
</organism>
<keyword evidence="1" id="KW-0547">Nucleotide-binding</keyword>
<dbReference type="eggNOG" id="COG0721">
    <property type="taxonomic scope" value="Bacteria"/>
</dbReference>
<name>A0A1N6JGX9_9PROT</name>
<keyword evidence="1" id="KW-0436">Ligase</keyword>
<dbReference type="NCBIfam" id="TIGR00135">
    <property type="entry name" value="gatC"/>
    <property type="match status" value="1"/>
</dbReference>
<keyword evidence="1" id="KW-0067">ATP-binding</keyword>
<accession>A0A1N6JGX9</accession>
<dbReference type="Gene3D" id="1.10.20.60">
    <property type="entry name" value="Glu-tRNAGln amidotransferase C subunit, N-terminal domain"/>
    <property type="match status" value="1"/>
</dbReference>
<protein>
    <recommendedName>
        <fullName evidence="1">Aspartyl/glutamyl-tRNA(Asn/Gln) amidotransferase subunit C</fullName>
        <shortName evidence="1">Asp/Glu-ADT subunit C</shortName>
        <ecNumber evidence="1">6.3.5.-</ecNumber>
    </recommendedName>
</protein>
<dbReference type="Proteomes" id="UP000185062">
    <property type="component" value="Unassembled WGS sequence"/>
</dbReference>
<keyword evidence="2" id="KW-0808">Transferase</keyword>
<dbReference type="EC" id="6.3.5.-" evidence="1"/>
<dbReference type="SUPFAM" id="SSF141000">
    <property type="entry name" value="Glu-tRNAGln amidotransferase C subunit"/>
    <property type="match status" value="1"/>
</dbReference>
<dbReference type="GO" id="GO:0006450">
    <property type="term" value="P:regulation of translational fidelity"/>
    <property type="evidence" value="ECO:0007669"/>
    <property type="project" value="InterPro"/>
</dbReference>
<comment type="catalytic activity">
    <reaction evidence="1">
        <text>L-aspartyl-tRNA(Asn) + L-glutamine + ATP + H2O = L-asparaginyl-tRNA(Asn) + L-glutamate + ADP + phosphate + 2 H(+)</text>
        <dbReference type="Rhea" id="RHEA:14513"/>
        <dbReference type="Rhea" id="RHEA-COMP:9674"/>
        <dbReference type="Rhea" id="RHEA-COMP:9677"/>
        <dbReference type="ChEBI" id="CHEBI:15377"/>
        <dbReference type="ChEBI" id="CHEBI:15378"/>
        <dbReference type="ChEBI" id="CHEBI:29985"/>
        <dbReference type="ChEBI" id="CHEBI:30616"/>
        <dbReference type="ChEBI" id="CHEBI:43474"/>
        <dbReference type="ChEBI" id="CHEBI:58359"/>
        <dbReference type="ChEBI" id="CHEBI:78515"/>
        <dbReference type="ChEBI" id="CHEBI:78516"/>
        <dbReference type="ChEBI" id="CHEBI:456216"/>
    </reaction>
</comment>
<keyword evidence="1" id="KW-0648">Protein biosynthesis</keyword>
<comment type="catalytic activity">
    <reaction evidence="1">
        <text>L-glutamyl-tRNA(Gln) + L-glutamine + ATP + H2O = L-glutaminyl-tRNA(Gln) + L-glutamate + ADP + phosphate + H(+)</text>
        <dbReference type="Rhea" id="RHEA:17521"/>
        <dbReference type="Rhea" id="RHEA-COMP:9681"/>
        <dbReference type="Rhea" id="RHEA-COMP:9684"/>
        <dbReference type="ChEBI" id="CHEBI:15377"/>
        <dbReference type="ChEBI" id="CHEBI:15378"/>
        <dbReference type="ChEBI" id="CHEBI:29985"/>
        <dbReference type="ChEBI" id="CHEBI:30616"/>
        <dbReference type="ChEBI" id="CHEBI:43474"/>
        <dbReference type="ChEBI" id="CHEBI:58359"/>
        <dbReference type="ChEBI" id="CHEBI:78520"/>
        <dbReference type="ChEBI" id="CHEBI:78521"/>
        <dbReference type="ChEBI" id="CHEBI:456216"/>
    </reaction>
</comment>
<comment type="similarity">
    <text evidence="1">Belongs to the GatC family.</text>
</comment>
<dbReference type="HAMAP" id="MF_00122">
    <property type="entry name" value="GatC"/>
    <property type="match status" value="1"/>
</dbReference>
<dbReference type="Pfam" id="PF02686">
    <property type="entry name" value="GatC"/>
    <property type="match status" value="1"/>
</dbReference>
<sequence>MTLSINDVKRIADLAHIEVNEDETKAALVQLSNIFNLIEEMQLVDTSTVEPMSHAQDVAQRLRDDVVTESDQHELFQSIAPQVEAELYLVPKVIE</sequence>
<dbReference type="GO" id="GO:0016740">
    <property type="term" value="F:transferase activity"/>
    <property type="evidence" value="ECO:0007669"/>
    <property type="project" value="UniProtKB-KW"/>
</dbReference>
<reference evidence="2 3" key="1">
    <citation type="submission" date="2016-12" db="EMBL/GenBank/DDBJ databases">
        <authorList>
            <person name="Song W.-J."/>
            <person name="Kurnit D.M."/>
        </authorList>
    </citation>
    <scope>NUCLEOTIDE SEQUENCE [LARGE SCALE GENOMIC DNA]</scope>
    <source>
        <strain evidence="2 3">ATCC 49181</strain>
    </source>
</reference>
<proteinExistence type="inferred from homology"/>
<dbReference type="RefSeq" id="WP_028461392.1">
    <property type="nucleotide sequence ID" value="NZ_FSRO01000001.1"/>
</dbReference>
<dbReference type="EMBL" id="FSRO01000001">
    <property type="protein sequence ID" value="SIO43483.1"/>
    <property type="molecule type" value="Genomic_DNA"/>
</dbReference>
<gene>
    <name evidence="1" type="primary">gatC</name>
    <name evidence="2" type="ORF">SAMN02743940_2602</name>
</gene>
<evidence type="ECO:0000313" key="2">
    <source>
        <dbReference type="EMBL" id="SIO43483.1"/>
    </source>
</evidence>
<dbReference type="GO" id="GO:0006412">
    <property type="term" value="P:translation"/>
    <property type="evidence" value="ECO:0007669"/>
    <property type="project" value="UniProtKB-UniRule"/>
</dbReference>
<dbReference type="GO" id="GO:0050566">
    <property type="term" value="F:asparaginyl-tRNA synthase (glutamine-hydrolyzing) activity"/>
    <property type="evidence" value="ECO:0007669"/>
    <property type="project" value="RHEA"/>
</dbReference>
<comment type="subunit">
    <text evidence="1">Heterotrimer of A, B and C subunits.</text>
</comment>
<comment type="function">
    <text evidence="1">Allows the formation of correctly charged Asn-tRNA(Asn) or Gln-tRNA(Gln) through the transamidation of misacylated Asp-tRNA(Asn) or Glu-tRNA(Gln) in organisms which lack either or both of asparaginyl-tRNA or glutaminyl-tRNA synthetases. The reaction takes place in the presence of glutamine and ATP through an activated phospho-Asp-tRNA(Asn) or phospho-Glu-tRNA(Gln).</text>
</comment>
<dbReference type="InterPro" id="IPR036113">
    <property type="entry name" value="Asp/Glu-ADT_sf_sub_c"/>
</dbReference>
<dbReference type="PANTHER" id="PTHR15004:SF0">
    <property type="entry name" value="GLUTAMYL-TRNA(GLN) AMIDOTRANSFERASE SUBUNIT C, MITOCHONDRIAL"/>
    <property type="match status" value="1"/>
</dbReference>
<dbReference type="GO" id="GO:0005524">
    <property type="term" value="F:ATP binding"/>
    <property type="evidence" value="ECO:0007669"/>
    <property type="project" value="UniProtKB-KW"/>
</dbReference>
<dbReference type="STRING" id="44575.SAMN05216419_101249"/>
<dbReference type="InterPro" id="IPR003837">
    <property type="entry name" value="GatC"/>
</dbReference>
<keyword evidence="3" id="KW-1185">Reference proteome</keyword>
<evidence type="ECO:0000256" key="1">
    <source>
        <dbReference type="HAMAP-Rule" id="MF_00122"/>
    </source>
</evidence>